<sequence>MERSTTTAQALTNRSTAFMLPHHLPQFGLDFKDGCLHPIGFCFFFEKDGPWPIIQQSVFRKGQWKSSRFRKSSAMESGNVAASLKGVLLPVRDTSDIFENSILAPIQSAYLYEESRQSFRYKSAVLIENAVLEEKYNAFRAKRRQEGYSEEDLKESYGFLLFDDVNKAHALGRNGVLTGNSTCTTLGDPMKGIYISMYSDCLDLNRWCNGKSGYIVIFRLTKGRVKRVFENYTQNLTPPTLGFDCHVSEELPSVSAKTSSFLAFERTQYYMYELLDDCSCETAKSPSAACPFAIVSFSYTDTKTTLHAPHEIREEKKLDFHYLAWMGQLQIGTQFIDVGLRSAAVALIPIKLPPVVKIDRVIYMLELLQLLPRAAFETCLSGEVFLDGFYLSLCELVPSETEENKSFSLLLQEIKEKNLALPVPLNDGGFLILLHSSHFLMYNGSGSKATEVMQAMFVFPDSRYIHRGRISGQRKGTVSSEILQVLPALNYAEGEVEKTLSCDSTEELSGVLVKHMQSYAALINPGLELSPSREVGVFPEQYDILPAHKHLYSSPEWTNKAWHSLRSYVSKPASFQLSLSKASDILAVQQDQQRYDLDDDVYICPSSPEEAQPTLVCIGSEDQVTEQRTSANVETSTDRLCWSEDQLTGQRTVNVETSMDNCTTSIETHVDLTAGPQNDTSDDFQPQDATGDSENWTVLIKTDGIAAKDPLTPATSDDLPAELIVSITSAERSVTDESLSLINTMSTMKHEDFQISGISEAKLQTAELIHLHDENVDIKSKDSPQATHFINAKPRKLRRGHSIVLKRAPKACSETLTLQTIKKAGSISMRQKEDQARELSSPSSTHWKKLRRQRWKFGKLSSKNKIVRCSSVGLRVAEKRKSSNIGQGSLLMEHEMCPPRKKIEHWDLKPVVSECGRILVPHGSLVTVQRQSLKDQLRFKNDDPEKKLVDPSVNARNKVEMEQVSCSETAVEDTETTTSKSEASQTENLASFLNKEHIPVTHGALPLNPKHGQHSSKADVIDRPPSEEPTKKNTDSTSPRKFALKGKLLLNKLLKSVLLRGKRKTCMTDGSKDSADNTEPCLKKGKGDSDAGVVKINDEALSGQDNVVVKGVSEMLSVDPLFAYALGLTPIEKPEVQKSEGQDCQQRRVSSETQEQTIVSTQQPQIIPSALLKQRRTKTLKKRQSVSEECVKKTWWLHFQTPACLDAEKPKYKEHAKDISVMKTVKENMNSTCSSADALNLLADLALSASNDLFPPQATFGRKPETNKKRCELTKDVASAEQESVLHALLRQPAARPIQPLECSSSHLMGDKEMVDIISKEHNYSLPLSSPLVLGLSGTPFQVPPLSGSTRLLHHYQQLYSNRTEKVPPSVCQEDGGESTHWTQESMKKHLECKKKFSHSRSFVNKYKSVEVTRQWKGKYDFHGDSKLASDPKSKGVMRALHGPWDFTIQDTTEDIRLIVNMWIGLFYSRSTPRLFHIDSNFTIPCPEESESLEMSTQTVPTPVMTELKPKALSSIANAQDNSVSNAAYLSKKDNVVLDEGSMVLDLSLRNSNAESVTSDPRINQEKASVSVEQKEASEKLSTLKPSLGLQEASTLQCCTRADSTEITDDHRSHCEDDKTCIPSQKTGCWEDIGMPSLKGLFILPQEKMKSVSNLTENDPAASGIGHMLHGFSKGETCMKGDANIPQTTAMTYIQHTLDSSKHGKEKESTMGGKEIDHTDENNESQTKDGINCPEKENPFQEAKNEPSPKMEICTGEGAANKDSSCIDGNSFEKEKFSREEHKATPTQSENNVEFWSVHEGKLIIDEDAFGRHEIDAKDICIPAMETGNEKYDQPLPMLHDSPDSVEKDGPTDCSLQTLIHEQAPQTEYSCHDLNLGKSALTDKHVISEKAPHIPCGTESVNKDAAVEETPEIDHCLNEGEHYQEVAIPVAEESYSSLDGSCVTESFLLKKDCLEMGSKNTVVQVNPFISSDDHEVEETKSVVIQGMDDNTAREKSFHHHSPPPQYEVIKKSEEGLTKKTNVEMDKTNEHMGISSSVVVFPFSGTNVEDTTHPQDKTEDVQCQKGIPFISDAVNPNLLTEVGKTPDLYSRGKKLYSDRIFPLNVTETIQQIVFGSESDERCPTPTLDEKPLESIPRSDSSIAKISENTSPRQLDMGSKPTEDKMLAKQKLCQKSRFDCDPSPHYSQEPDLELRTLRVLQSVDKFLSTSNHVNNASQVETAVNKNGLDQNPNLKPIPAGLDPSHISRNLKNKKILHLQPVVVSASNSPLKTKLVEVLGVQLQLDKMDMSLQDSFERADKLQGSSTGQGISPICRSPTEGFQAKKANVPDRYKTSQSGLNHESFSHSRRPIVAVKPSMSDESQADRITKDGHTEYPAVTYTIPITLPLEGSENLMGNSKPNDKQESNKSFSRSSHLSNINSIKANLVLQKSPLLDHSYQYKERNKTSSLSVQSLKSAKKRKSKNNSEMKLEDCSKASTSIVAANDNSAIEDSLIKEPQTSLTCTVFNTDQKSSYSFLEQVSKRCLQDDLTQASIEQEHLILSEKMKQLLKRKKRTTTGQQDTHGHLNLSHSSPVTVCFSGLEDQEDLLDLIDATSIAGQKIKVDMSNKTDMADSTKEKELPEIDKLKEQGGLSAVTAKCVRSYEAMMDEVCSAKKAQSTPKHFQNNRNNKNVEPSHHFDICDQMKRRMDESFRSNLNSVVKKSWKTKYRFYILETSDDDLFKETKAQMESEGHSAIQPTEFFHGENSSSSLLIILRNEDIAEYISKVPHLLELKKTPGVQFAGIDEPDDVVNLTHQELFTQGGFIMFDRAALGDISLCNMKKCSEILHELSKTGKWKWMVHYRDSRQLKENARLSAEAKEKQFFLNSCRDAGILEVLPYHECDTMSRHQPDYLTCLVRLQVHNISARYPVFITDATTDGTFGRNGIFTLTVNSFLTNSSSEIFLFSPEKNPMDDSAHNHYKTHWM</sequence>
<feature type="region of interest" description="Disordered" evidence="2">
    <location>
        <begin position="1066"/>
        <end position="1088"/>
    </location>
</feature>
<dbReference type="InterPro" id="IPR056242">
    <property type="entry name" value="PIN_TASOR"/>
</dbReference>
<dbReference type="PANTHER" id="PTHR16207">
    <property type="entry name" value="SET DOMAIN-CONTAINING PROTEIN"/>
    <property type="match status" value="1"/>
</dbReference>
<dbReference type="GO" id="GO:0045814">
    <property type="term" value="P:negative regulation of gene expression, epigenetic"/>
    <property type="evidence" value="ECO:0007669"/>
    <property type="project" value="InterPro"/>
</dbReference>
<feature type="domain" description="TASOR pseudo-PARP" evidence="3">
    <location>
        <begin position="144"/>
        <end position="277"/>
    </location>
</feature>
<reference evidence="6 7" key="1">
    <citation type="journal article" date="2021" name="Sci. Rep.">
        <title>Chromosome anchoring in Senegalese sole (Solea senegalensis) reveals sex-associated markers and genome rearrangements in flatfish.</title>
        <authorList>
            <person name="Guerrero-Cozar I."/>
            <person name="Gomez-Garrido J."/>
            <person name="Berbel C."/>
            <person name="Martinez-Blanch J.F."/>
            <person name="Alioto T."/>
            <person name="Claros M.G."/>
            <person name="Gagnaire P.A."/>
            <person name="Manchado M."/>
        </authorList>
    </citation>
    <scope>NUCLEOTIDE SEQUENCE [LARGE SCALE GENOMIC DNA]</scope>
    <source>
        <strain evidence="6">Sse05_10M</strain>
    </source>
</reference>
<feature type="compositionally biased region" description="Basic and acidic residues" evidence="2">
    <location>
        <begin position="1070"/>
        <end position="1088"/>
    </location>
</feature>
<proteinExistence type="inferred from homology"/>
<dbReference type="GO" id="GO:0005654">
    <property type="term" value="C:nucleoplasm"/>
    <property type="evidence" value="ECO:0007669"/>
    <property type="project" value="TreeGrafter"/>
</dbReference>
<feature type="region of interest" description="Disordered" evidence="2">
    <location>
        <begin position="2389"/>
        <end position="2412"/>
    </location>
</feature>
<feature type="region of interest" description="Disordered" evidence="2">
    <location>
        <begin position="942"/>
        <end position="986"/>
    </location>
</feature>
<dbReference type="Pfam" id="PF12509">
    <property type="entry name" value="DUF3715"/>
    <property type="match status" value="1"/>
</dbReference>
<organism evidence="6 7">
    <name type="scientific">Solea senegalensis</name>
    <name type="common">Senegalese sole</name>
    <dbReference type="NCBI Taxonomy" id="28829"/>
    <lineage>
        <taxon>Eukaryota</taxon>
        <taxon>Metazoa</taxon>
        <taxon>Chordata</taxon>
        <taxon>Craniata</taxon>
        <taxon>Vertebrata</taxon>
        <taxon>Euteleostomi</taxon>
        <taxon>Actinopterygii</taxon>
        <taxon>Neopterygii</taxon>
        <taxon>Teleostei</taxon>
        <taxon>Neoteleostei</taxon>
        <taxon>Acanthomorphata</taxon>
        <taxon>Carangaria</taxon>
        <taxon>Pleuronectiformes</taxon>
        <taxon>Pleuronectoidei</taxon>
        <taxon>Soleidae</taxon>
        <taxon>Solea</taxon>
    </lineage>
</organism>
<evidence type="ECO:0008006" key="8">
    <source>
        <dbReference type="Google" id="ProtNLM"/>
    </source>
</evidence>
<evidence type="ECO:0000259" key="3">
    <source>
        <dbReference type="Pfam" id="PF12509"/>
    </source>
</evidence>
<dbReference type="PANTHER" id="PTHR16207:SF10">
    <property type="entry name" value="PROTEIN TASOR 2"/>
    <property type="match status" value="1"/>
</dbReference>
<feature type="compositionally biased region" description="Basic and acidic residues" evidence="2">
    <location>
        <begin position="1734"/>
        <end position="1749"/>
    </location>
</feature>
<dbReference type="Pfam" id="PF23314">
    <property type="entry name" value="TASOR_alpha-beta"/>
    <property type="match status" value="1"/>
</dbReference>
<feature type="compositionally biased region" description="Basic and acidic residues" evidence="2">
    <location>
        <begin position="1699"/>
        <end position="1721"/>
    </location>
</feature>
<name>A0AAV6T1Y4_SOLSE</name>
<dbReference type="InterPro" id="IPR022188">
    <property type="entry name" value="TASOR_DUF3715"/>
</dbReference>
<feature type="compositionally biased region" description="Basic and acidic residues" evidence="2">
    <location>
        <begin position="2361"/>
        <end position="2370"/>
    </location>
</feature>
<accession>A0AAV6T1Y4</accession>
<evidence type="ECO:0000256" key="2">
    <source>
        <dbReference type="SAM" id="MobiDB-lite"/>
    </source>
</evidence>
<dbReference type="InterPro" id="IPR056243">
    <property type="entry name" value="TASOR_ab_dom"/>
</dbReference>
<feature type="compositionally biased region" description="Polar residues" evidence="2">
    <location>
        <begin position="976"/>
        <end position="986"/>
    </location>
</feature>
<feature type="region of interest" description="Disordered" evidence="2">
    <location>
        <begin position="1698"/>
        <end position="1749"/>
    </location>
</feature>
<evidence type="ECO:0000313" key="6">
    <source>
        <dbReference type="EMBL" id="KAG7523402.1"/>
    </source>
</evidence>
<feature type="domain" description="TASOR PIN" evidence="5">
    <location>
        <begin position="2801"/>
        <end position="2938"/>
    </location>
</feature>
<dbReference type="InterPro" id="IPR046432">
    <property type="entry name" value="TASOR"/>
</dbReference>
<evidence type="ECO:0000259" key="4">
    <source>
        <dbReference type="Pfam" id="PF23314"/>
    </source>
</evidence>
<feature type="compositionally biased region" description="Basic and acidic residues" evidence="2">
    <location>
        <begin position="1016"/>
        <end position="1034"/>
    </location>
</feature>
<dbReference type="EMBL" id="JAGKHQ010000002">
    <property type="protein sequence ID" value="KAG7523402.1"/>
    <property type="molecule type" value="Genomic_DNA"/>
</dbReference>
<keyword evidence="7" id="KW-1185">Reference proteome</keyword>
<dbReference type="Pfam" id="PF24630">
    <property type="entry name" value="PIN_TASOR"/>
    <property type="match status" value="1"/>
</dbReference>
<feature type="region of interest" description="Disordered" evidence="2">
    <location>
        <begin position="2298"/>
        <end position="2370"/>
    </location>
</feature>
<comment type="caution">
    <text evidence="6">The sequence shown here is derived from an EMBL/GenBank/DDBJ whole genome shotgun (WGS) entry which is preliminary data.</text>
</comment>
<feature type="region of interest" description="Disordered" evidence="2">
    <location>
        <begin position="2117"/>
        <end position="2158"/>
    </location>
</feature>
<feature type="region of interest" description="Disordered" evidence="2">
    <location>
        <begin position="1002"/>
        <end position="1041"/>
    </location>
</feature>
<protein>
    <recommendedName>
        <fullName evidence="8">DUF3715 domain-containing protein</fullName>
    </recommendedName>
</protein>
<comment type="similarity">
    <text evidence="1">Belongs to the TASOR family.</text>
</comment>
<feature type="region of interest" description="Disordered" evidence="2">
    <location>
        <begin position="2443"/>
        <end position="2469"/>
    </location>
</feature>
<evidence type="ECO:0000313" key="7">
    <source>
        <dbReference type="Proteomes" id="UP000693946"/>
    </source>
</evidence>
<evidence type="ECO:0000256" key="1">
    <source>
        <dbReference type="ARBA" id="ARBA00008058"/>
    </source>
</evidence>
<feature type="domain" description="TASOR alpha/beta" evidence="4">
    <location>
        <begin position="2703"/>
        <end position="2797"/>
    </location>
</feature>
<feature type="compositionally biased region" description="Basic and acidic residues" evidence="2">
    <location>
        <begin position="2117"/>
        <end position="2131"/>
    </location>
</feature>
<evidence type="ECO:0000259" key="5">
    <source>
        <dbReference type="Pfam" id="PF24630"/>
    </source>
</evidence>
<dbReference type="Proteomes" id="UP000693946">
    <property type="component" value="Linkage Group LG10"/>
</dbReference>
<gene>
    <name evidence="6" type="ORF">JOB18_045886</name>
</gene>
<feature type="compositionally biased region" description="Polar residues" evidence="2">
    <location>
        <begin position="2136"/>
        <end position="2151"/>
    </location>
</feature>